<dbReference type="RefSeq" id="WP_012498908.1">
    <property type="nucleotide sequence ID" value="NC_011026.1"/>
</dbReference>
<dbReference type="KEGG" id="cts:Ctha_0353"/>
<sequence length="509" mass="58207">MTRRFPIRELFYLFVFFCLRVICFENAYGEEEKIKREQFSRSDTRKALGQVIDTVLISGNFVTREMVIRSELLFHEAEPLTPTNLARSQQQVFNLQLFNSVVISAKTFSPNAKSSVAADKTEPCSLLGQQMSNTLNRKYTVVLITVFERWYLFPVPKFDLRGTSITRWIKKPTISNFNIGLSLQHRNFSGFGDLLATSFGLGYDPFVGISYTTPYFFGSNRTGFGFSAEYRKSSNVADGDTAGVVPSYSQRNIGLGVSISQRLSMFEYVGLSLDYKSLRVGKEIRQFYPMSTVSPDGNDEYVSVSAFYRYREIDFVQFPMDGFVFGLTLTQNGLPWISKNLNYFSGSLDVRLYQKLAGELSFAFRNYSILATNKPIPNHQRQYIGFGTQIRGYTSETFNGDNLQFNSLELRYPLLNMRTVKLNFISIDQFSIVQYGLFLTAFFDAGTIWYNNESAGPVKRINQFNFDDYKYGYGVGVIFIGGYRFTSRVDFSFNDQGDFEVVFEKGVSF</sequence>
<evidence type="ECO:0000313" key="2">
    <source>
        <dbReference type="Proteomes" id="UP000001208"/>
    </source>
</evidence>
<dbReference type="EMBL" id="CP001100">
    <property type="protein sequence ID" value="ACF12824.1"/>
    <property type="molecule type" value="Genomic_DNA"/>
</dbReference>
<dbReference type="OrthoDB" id="9768717at2"/>
<reference evidence="1 2" key="1">
    <citation type="submission" date="2008-06" db="EMBL/GenBank/DDBJ databases">
        <title>Complete sequence of Chloroherpeton thalassium ATCC 35110.</title>
        <authorList>
            <consortium name="US DOE Joint Genome Institute"/>
            <person name="Lucas S."/>
            <person name="Copeland A."/>
            <person name="Lapidus A."/>
            <person name="Glavina del Rio T."/>
            <person name="Dalin E."/>
            <person name="Tice H."/>
            <person name="Bruce D."/>
            <person name="Goodwin L."/>
            <person name="Pitluck S."/>
            <person name="Schmutz J."/>
            <person name="Larimer F."/>
            <person name="Land M."/>
            <person name="Hauser L."/>
            <person name="Kyrpides N."/>
            <person name="Mikhailova N."/>
            <person name="Liu Z."/>
            <person name="Li T."/>
            <person name="Zhao F."/>
            <person name="Overmann J."/>
            <person name="Bryant D.A."/>
            <person name="Richardson P."/>
        </authorList>
    </citation>
    <scope>NUCLEOTIDE SEQUENCE [LARGE SCALE GENOMIC DNA]</scope>
    <source>
        <strain evidence="2">ATCC 35110 / GB-78</strain>
    </source>
</reference>
<keyword evidence="2" id="KW-1185">Reference proteome</keyword>
<dbReference type="Proteomes" id="UP000001208">
    <property type="component" value="Chromosome"/>
</dbReference>
<dbReference type="HOGENOM" id="CLU_044184_0_0_10"/>
<dbReference type="Gene3D" id="2.40.160.50">
    <property type="entry name" value="membrane protein fhac: a member of the omp85/tpsb transporter family"/>
    <property type="match status" value="1"/>
</dbReference>
<organism evidence="1 2">
    <name type="scientific">Chloroherpeton thalassium (strain ATCC 35110 / GB-78)</name>
    <dbReference type="NCBI Taxonomy" id="517418"/>
    <lineage>
        <taxon>Bacteria</taxon>
        <taxon>Pseudomonadati</taxon>
        <taxon>Chlorobiota</taxon>
        <taxon>Chlorobiia</taxon>
        <taxon>Chlorobiales</taxon>
        <taxon>Chloroherpetonaceae</taxon>
        <taxon>Chloroherpeton</taxon>
    </lineage>
</organism>
<evidence type="ECO:0000313" key="1">
    <source>
        <dbReference type="EMBL" id="ACF12824.1"/>
    </source>
</evidence>
<dbReference type="AlphaFoldDB" id="B3QU26"/>
<dbReference type="eggNOG" id="COG4775">
    <property type="taxonomic scope" value="Bacteria"/>
</dbReference>
<proteinExistence type="predicted"/>
<dbReference type="Gene3D" id="3.10.20.310">
    <property type="entry name" value="membrane protein fhac"/>
    <property type="match status" value="1"/>
</dbReference>
<dbReference type="STRING" id="517418.Ctha_0353"/>
<accession>B3QU26</accession>
<gene>
    <name evidence="1" type="ordered locus">Ctha_0353</name>
</gene>
<protein>
    <submittedName>
        <fullName evidence="1">Surface antigen (D15)</fullName>
    </submittedName>
</protein>
<name>B3QU26_CHLT3</name>